<protein>
    <recommendedName>
        <fullName evidence="3">DUF104 domain-containing protein</fullName>
    </recommendedName>
</protein>
<dbReference type="InterPro" id="IPR008203">
    <property type="entry name" value="AF2212-like"/>
</dbReference>
<evidence type="ECO:0008006" key="3">
    <source>
        <dbReference type="Google" id="ProtNLM"/>
    </source>
</evidence>
<dbReference type="Gene3D" id="4.10.1150.10">
    <property type="entry name" value="AF2212/PG0164-like"/>
    <property type="match status" value="1"/>
</dbReference>
<dbReference type="Proteomes" id="UP000002985">
    <property type="component" value="Unassembled WGS sequence"/>
</dbReference>
<dbReference type="InterPro" id="IPR024069">
    <property type="entry name" value="AF2212-like_dom_sf"/>
</dbReference>
<name>I3IKE7_9BACT</name>
<proteinExistence type="predicted"/>
<dbReference type="OrthoDB" id="1809398at2"/>
<evidence type="ECO:0000313" key="2">
    <source>
        <dbReference type="Proteomes" id="UP000002985"/>
    </source>
</evidence>
<reference evidence="1 2" key="1">
    <citation type="journal article" date="2012" name="FEBS Lett.">
        <title>Anammox organism KSU-1 expresses a NirK-type copper-containing nitrite reductase instead of a NirS-type with cytochrome cd1.</title>
        <authorList>
            <person name="Hira D."/>
            <person name="Toh H."/>
            <person name="Migita C.T."/>
            <person name="Okubo H."/>
            <person name="Nishiyama T."/>
            <person name="Hattori M."/>
            <person name="Furukawa K."/>
            <person name="Fujii T."/>
        </authorList>
    </citation>
    <scope>NUCLEOTIDE SEQUENCE [LARGE SCALE GENOMIC DNA]</scope>
</reference>
<dbReference type="STRING" id="247490.KSU1_C0596"/>
<dbReference type="Pfam" id="PF01954">
    <property type="entry name" value="AF2212-like"/>
    <property type="match status" value="1"/>
</dbReference>
<dbReference type="EMBL" id="BAFH01000003">
    <property type="protein sequence ID" value="GAB62192.1"/>
    <property type="molecule type" value="Genomic_DNA"/>
</dbReference>
<evidence type="ECO:0000313" key="1">
    <source>
        <dbReference type="EMBL" id="GAB62192.1"/>
    </source>
</evidence>
<comment type="caution">
    <text evidence="1">The sequence shown here is derived from an EMBL/GenBank/DDBJ whole genome shotgun (WGS) entry which is preliminary data.</text>
</comment>
<organism evidence="1 2">
    <name type="scientific">Candidatus Jettenia caeni</name>
    <dbReference type="NCBI Taxonomy" id="247490"/>
    <lineage>
        <taxon>Bacteria</taxon>
        <taxon>Pseudomonadati</taxon>
        <taxon>Planctomycetota</taxon>
        <taxon>Candidatus Brocadiia</taxon>
        <taxon>Candidatus Brocadiales</taxon>
        <taxon>Candidatus Brocadiaceae</taxon>
        <taxon>Candidatus Jettenia</taxon>
    </lineage>
</organism>
<sequence>MERTIRVRFSHGVIKPLEKVEFSEGEEFTVTIHEIHEKPKKKFFRDALKATAGGWKNLVDAEELKRNIYADRLISTRTEVKL</sequence>
<dbReference type="AlphaFoldDB" id="I3IKE7"/>
<keyword evidence="2" id="KW-1185">Reference proteome</keyword>
<gene>
    <name evidence="1" type="ORF">KSU1_C0596</name>
</gene>
<accession>I3IKE7</accession>
<dbReference type="SUPFAM" id="SSF141694">
    <property type="entry name" value="AF2212/PG0164-like"/>
    <property type="match status" value="1"/>
</dbReference>